<sequence>MGKVLFVHGMGHDDDRNYWKKWAVPLRLELAGQGLDLKEEQWQGVYYYDLVPGPGKKAGQDQVVQVQLINLKEKAVQELYSLRSSGTRGMETVRRIAELVVDNFGDIITYLYFEQTHRAVNQRLYEAIAAEKEPVNLIGYSLGSIVSYCALKQNRSAARKVAHLIFLGSPLFWFRHGVAERVDLELKPAVGRLTNIAGMLDIAWPQAVPNILHGLDQNIEFMINPFDPVRGHQEYFYKKKSLSVIAAEIKKGWDIA</sequence>
<evidence type="ECO:0000313" key="1">
    <source>
        <dbReference type="EMBL" id="KUK82523.1"/>
    </source>
</evidence>
<proteinExistence type="predicted"/>
<dbReference type="EMBL" id="LGGS01000085">
    <property type="protein sequence ID" value="KUK82523.1"/>
    <property type="molecule type" value="Genomic_DNA"/>
</dbReference>
<comment type="caution">
    <text evidence="1">The sequence shown here is derived from an EMBL/GenBank/DDBJ whole genome shotgun (WGS) entry which is preliminary data.</text>
</comment>
<name>A0A101HT49_9FIRM</name>
<protein>
    <recommendedName>
        <fullName evidence="3">Serine hydrolase FSH domain-containing protein</fullName>
    </recommendedName>
</protein>
<gene>
    <name evidence="1" type="ORF">XD97_0413</name>
</gene>
<dbReference type="SUPFAM" id="SSF53474">
    <property type="entry name" value="alpha/beta-Hydrolases"/>
    <property type="match status" value="1"/>
</dbReference>
<dbReference type="Proteomes" id="UP000054705">
    <property type="component" value="Unassembled WGS sequence"/>
</dbReference>
<organism evidence="1 2">
    <name type="scientific">Pelotomaculum thermopropionicum</name>
    <dbReference type="NCBI Taxonomy" id="110500"/>
    <lineage>
        <taxon>Bacteria</taxon>
        <taxon>Bacillati</taxon>
        <taxon>Bacillota</taxon>
        <taxon>Clostridia</taxon>
        <taxon>Eubacteriales</taxon>
        <taxon>Desulfotomaculaceae</taxon>
        <taxon>Pelotomaculum</taxon>
    </lineage>
</organism>
<dbReference type="InterPro" id="IPR029058">
    <property type="entry name" value="AB_hydrolase_fold"/>
</dbReference>
<dbReference type="PATRIC" id="fig|110500.4.peg.687"/>
<accession>A0A101HT49</accession>
<evidence type="ECO:0008006" key="3">
    <source>
        <dbReference type="Google" id="ProtNLM"/>
    </source>
</evidence>
<dbReference type="AlphaFoldDB" id="A0A101HT49"/>
<dbReference type="Gene3D" id="3.40.50.1820">
    <property type="entry name" value="alpha/beta hydrolase"/>
    <property type="match status" value="1"/>
</dbReference>
<evidence type="ECO:0000313" key="2">
    <source>
        <dbReference type="Proteomes" id="UP000054705"/>
    </source>
</evidence>
<reference evidence="2" key="1">
    <citation type="journal article" date="2015" name="MBio">
        <title>Genome-Resolved Metagenomic Analysis Reveals Roles for Candidate Phyla and Other Microbial Community Members in Biogeochemical Transformations in Oil Reservoirs.</title>
        <authorList>
            <person name="Hu P."/>
            <person name="Tom L."/>
            <person name="Singh A."/>
            <person name="Thomas B.C."/>
            <person name="Baker B.J."/>
            <person name="Piceno Y.M."/>
            <person name="Andersen G.L."/>
            <person name="Banfield J.F."/>
        </authorList>
    </citation>
    <scope>NUCLEOTIDE SEQUENCE [LARGE SCALE GENOMIC DNA]</scope>
</reference>